<dbReference type="SUPFAM" id="SSF55729">
    <property type="entry name" value="Acyl-CoA N-acyltransferases (Nat)"/>
    <property type="match status" value="1"/>
</dbReference>
<dbReference type="PANTHER" id="PTHR43441:SF10">
    <property type="entry name" value="ACETYLTRANSFERASE"/>
    <property type="match status" value="1"/>
</dbReference>
<dbReference type="Proteomes" id="UP000001918">
    <property type="component" value="Chromosome"/>
</dbReference>
<dbReference type="InterPro" id="IPR000182">
    <property type="entry name" value="GNAT_dom"/>
</dbReference>
<name>D1A9V9_THECD</name>
<dbReference type="Pfam" id="PF13302">
    <property type="entry name" value="Acetyltransf_3"/>
    <property type="match status" value="1"/>
</dbReference>
<dbReference type="EMBL" id="CP001738">
    <property type="protein sequence ID" value="ACY96895.1"/>
    <property type="molecule type" value="Genomic_DNA"/>
</dbReference>
<evidence type="ECO:0000259" key="1">
    <source>
        <dbReference type="PROSITE" id="PS51186"/>
    </source>
</evidence>
<keyword evidence="2" id="KW-0808">Transferase</keyword>
<feature type="domain" description="N-acetyltransferase" evidence="1">
    <location>
        <begin position="14"/>
        <end position="177"/>
    </location>
</feature>
<reference evidence="2 3" key="1">
    <citation type="journal article" date="2011" name="Stand. Genomic Sci.">
        <title>Complete genome sequence of Thermomonospora curvata type strain (B9).</title>
        <authorList>
            <person name="Chertkov O."/>
            <person name="Sikorski J."/>
            <person name="Nolan M."/>
            <person name="Lapidus A."/>
            <person name="Lucas S."/>
            <person name="Del Rio T.G."/>
            <person name="Tice H."/>
            <person name="Cheng J.F."/>
            <person name="Goodwin L."/>
            <person name="Pitluck S."/>
            <person name="Liolios K."/>
            <person name="Ivanova N."/>
            <person name="Mavromatis K."/>
            <person name="Mikhailova N."/>
            <person name="Ovchinnikova G."/>
            <person name="Pati A."/>
            <person name="Chen A."/>
            <person name="Palaniappan K."/>
            <person name="Djao O.D."/>
            <person name="Land M."/>
            <person name="Hauser L."/>
            <person name="Chang Y.J."/>
            <person name="Jeffries C.D."/>
            <person name="Brettin T."/>
            <person name="Han C."/>
            <person name="Detter J.C."/>
            <person name="Rohde M."/>
            <person name="Goker M."/>
            <person name="Woyke T."/>
            <person name="Bristow J."/>
            <person name="Eisen J.A."/>
            <person name="Markowitz V."/>
            <person name="Hugenholtz P."/>
            <person name="Klenk H.P."/>
            <person name="Kyrpides N.C."/>
        </authorList>
    </citation>
    <scope>NUCLEOTIDE SEQUENCE [LARGE SCALE GENOMIC DNA]</scope>
    <source>
        <strain evidence="3">ATCC 19995 / DSM 43183 / JCM 3096 / KCTC 9072 / NBRC 15933 / NCIMB 10081 / Henssen B9</strain>
    </source>
</reference>
<protein>
    <submittedName>
        <fullName evidence="2">GCN5-related N-acetyltransferase</fullName>
    </submittedName>
</protein>
<dbReference type="Gene3D" id="3.40.630.30">
    <property type="match status" value="1"/>
</dbReference>
<dbReference type="eggNOG" id="COG1670">
    <property type="taxonomic scope" value="Bacteria"/>
</dbReference>
<dbReference type="AlphaFoldDB" id="D1A9V9"/>
<gene>
    <name evidence="2" type="ordered locus">Tcur_1312</name>
</gene>
<accession>D1A9V9</accession>
<keyword evidence="3" id="KW-1185">Reference proteome</keyword>
<proteinExistence type="predicted"/>
<dbReference type="OrthoDB" id="5293267at2"/>
<dbReference type="InterPro" id="IPR016181">
    <property type="entry name" value="Acyl_CoA_acyltransferase"/>
</dbReference>
<dbReference type="GO" id="GO:0008999">
    <property type="term" value="F:protein-N-terminal-alanine acetyltransferase activity"/>
    <property type="evidence" value="ECO:0007669"/>
    <property type="project" value="TreeGrafter"/>
</dbReference>
<dbReference type="GO" id="GO:1990189">
    <property type="term" value="F:protein N-terminal-serine acetyltransferase activity"/>
    <property type="evidence" value="ECO:0007669"/>
    <property type="project" value="TreeGrafter"/>
</dbReference>
<dbReference type="PANTHER" id="PTHR43441">
    <property type="entry name" value="RIBOSOMAL-PROTEIN-SERINE ACETYLTRANSFERASE"/>
    <property type="match status" value="1"/>
</dbReference>
<evidence type="ECO:0000313" key="2">
    <source>
        <dbReference type="EMBL" id="ACY96895.1"/>
    </source>
</evidence>
<sequence>MMFDRGITLTTRRLLLRPFAERDVPDLVEAARDPQMLRWMLWAPQENVRRAREFCTKTAHDDPEHKITFAIEPLAEHRCGGSIGLQRADWTFGRAEIGYWLAPWARGRGLVTEAVRAVTAYGFGKGLHRIELLVSVGNDASCRVAERAGFQRECVLREAGVLPGGARTDLVMFALLKSAQPDAPGAAIA</sequence>
<dbReference type="PROSITE" id="PS51186">
    <property type="entry name" value="GNAT"/>
    <property type="match status" value="1"/>
</dbReference>
<dbReference type="InterPro" id="IPR051908">
    <property type="entry name" value="Ribosomal_N-acetyltransferase"/>
</dbReference>
<dbReference type="KEGG" id="tcu:Tcur_1312"/>
<dbReference type="HOGENOM" id="CLU_013985_3_4_11"/>
<dbReference type="RefSeq" id="WP_012851679.1">
    <property type="nucleotide sequence ID" value="NC_013510.1"/>
</dbReference>
<evidence type="ECO:0000313" key="3">
    <source>
        <dbReference type="Proteomes" id="UP000001918"/>
    </source>
</evidence>
<organism evidence="2 3">
    <name type="scientific">Thermomonospora curvata (strain ATCC 19995 / DSM 43183 / JCM 3096 / KCTC 9072 / NBRC 15933 / NCIMB 10081 / Henssen B9)</name>
    <dbReference type="NCBI Taxonomy" id="471852"/>
    <lineage>
        <taxon>Bacteria</taxon>
        <taxon>Bacillati</taxon>
        <taxon>Actinomycetota</taxon>
        <taxon>Actinomycetes</taxon>
        <taxon>Streptosporangiales</taxon>
        <taxon>Thermomonosporaceae</taxon>
        <taxon>Thermomonospora</taxon>
    </lineage>
</organism>
<dbReference type="STRING" id="471852.Tcur_1312"/>
<dbReference type="GO" id="GO:0005737">
    <property type="term" value="C:cytoplasm"/>
    <property type="evidence" value="ECO:0007669"/>
    <property type="project" value="TreeGrafter"/>
</dbReference>